<evidence type="ECO:0000313" key="2">
    <source>
        <dbReference type="Proteomes" id="UP000250275"/>
    </source>
</evidence>
<proteinExistence type="predicted"/>
<keyword evidence="1" id="KW-0808">Transferase</keyword>
<sequence>MTTVWLEPLTNLDHYALSHKIGLSNVRHRYFSSFLGFHAHGIDDSHNADCKFLSQPYFLWFVTLFYGNKLRVQLRFHIPVAKILSPALDSENFFASRSSLHKKILEDRLDSRVNAMMETGLVQELLDFHRRYNEQRIKSNARNVVGSRSINSIPVSPKLLQKILEDRLDSRVNAMMETGLVQELLDFHRRYNEQRIKSNA</sequence>
<dbReference type="OrthoDB" id="775260at2759"/>
<dbReference type="Proteomes" id="UP000250275">
    <property type="component" value="Unassembled WGS sequence"/>
</dbReference>
<dbReference type="GO" id="GO:0016740">
    <property type="term" value="F:transferase activity"/>
    <property type="evidence" value="ECO:0007669"/>
    <property type="project" value="UniProtKB-KW"/>
</dbReference>
<evidence type="ECO:0000313" key="1">
    <source>
        <dbReference type="EMBL" id="OAD59126.1"/>
    </source>
</evidence>
<keyword evidence="2" id="KW-1185">Reference proteome</keyword>
<gene>
    <name evidence="1" type="ORF">WN48_09800</name>
</gene>
<protein>
    <submittedName>
        <fullName evidence="1">tRNA dimethylallyltransferase, mitochondrial</fullName>
    </submittedName>
</protein>
<dbReference type="Gene3D" id="1.10.287.890">
    <property type="entry name" value="Crystal structure of tRNA isopentenylpyrophosphate transferase (bh2366) domain"/>
    <property type="match status" value="2"/>
</dbReference>
<reference evidence="1 2" key="1">
    <citation type="submission" date="2015-07" db="EMBL/GenBank/DDBJ databases">
        <title>The genome of Eufriesea mexicana.</title>
        <authorList>
            <person name="Pan H."/>
            <person name="Kapheim K."/>
        </authorList>
    </citation>
    <scope>NUCLEOTIDE SEQUENCE [LARGE SCALE GENOMIC DNA]</scope>
    <source>
        <strain evidence="1">0111107269</strain>
        <tissue evidence="1">Whole body</tissue>
    </source>
</reference>
<name>A0A310SIT4_9HYME</name>
<accession>A0A310SIT4</accession>
<organism evidence="1 2">
    <name type="scientific">Eufriesea mexicana</name>
    <dbReference type="NCBI Taxonomy" id="516756"/>
    <lineage>
        <taxon>Eukaryota</taxon>
        <taxon>Metazoa</taxon>
        <taxon>Ecdysozoa</taxon>
        <taxon>Arthropoda</taxon>
        <taxon>Hexapoda</taxon>
        <taxon>Insecta</taxon>
        <taxon>Pterygota</taxon>
        <taxon>Neoptera</taxon>
        <taxon>Endopterygota</taxon>
        <taxon>Hymenoptera</taxon>
        <taxon>Apocrita</taxon>
        <taxon>Aculeata</taxon>
        <taxon>Apoidea</taxon>
        <taxon>Anthophila</taxon>
        <taxon>Apidae</taxon>
        <taxon>Eufriesea</taxon>
    </lineage>
</organism>
<dbReference type="EMBL" id="KQ760785">
    <property type="protein sequence ID" value="OAD59126.1"/>
    <property type="molecule type" value="Genomic_DNA"/>
</dbReference>
<dbReference type="AlphaFoldDB" id="A0A310SIT4"/>